<dbReference type="EMBL" id="BMVF01000033">
    <property type="protein sequence ID" value="GHD97041.1"/>
    <property type="molecule type" value="Genomic_DNA"/>
</dbReference>
<name>A0A918YAM1_9ACTN</name>
<feature type="region of interest" description="Disordered" evidence="1">
    <location>
        <begin position="24"/>
        <end position="57"/>
    </location>
</feature>
<dbReference type="Proteomes" id="UP000608955">
    <property type="component" value="Unassembled WGS sequence"/>
</dbReference>
<evidence type="ECO:0000313" key="2">
    <source>
        <dbReference type="EMBL" id="GHD97041.1"/>
    </source>
</evidence>
<protein>
    <submittedName>
        <fullName evidence="2">Uncharacterized protein</fullName>
    </submittedName>
</protein>
<dbReference type="AlphaFoldDB" id="A0A918YAM1"/>
<gene>
    <name evidence="2" type="ORF">GCM10010508_68170</name>
</gene>
<evidence type="ECO:0000313" key="3">
    <source>
        <dbReference type="Proteomes" id="UP000608955"/>
    </source>
</evidence>
<reference evidence="2" key="2">
    <citation type="submission" date="2020-09" db="EMBL/GenBank/DDBJ databases">
        <authorList>
            <person name="Sun Q."/>
            <person name="Ohkuma M."/>
        </authorList>
    </citation>
    <scope>NUCLEOTIDE SEQUENCE</scope>
    <source>
        <strain evidence="2">JCM 4654</strain>
    </source>
</reference>
<organism evidence="2 3">
    <name type="scientific">Streptomyces naganishii JCM 4654</name>
    <dbReference type="NCBI Taxonomy" id="1306179"/>
    <lineage>
        <taxon>Bacteria</taxon>
        <taxon>Bacillati</taxon>
        <taxon>Actinomycetota</taxon>
        <taxon>Actinomycetes</taxon>
        <taxon>Kitasatosporales</taxon>
        <taxon>Streptomycetaceae</taxon>
        <taxon>Streptomyces</taxon>
    </lineage>
</organism>
<reference evidence="2" key="1">
    <citation type="journal article" date="2014" name="Int. J. Syst. Evol. Microbiol.">
        <title>Complete genome sequence of Corynebacterium casei LMG S-19264T (=DSM 44701T), isolated from a smear-ripened cheese.</title>
        <authorList>
            <consortium name="US DOE Joint Genome Institute (JGI-PGF)"/>
            <person name="Walter F."/>
            <person name="Albersmeier A."/>
            <person name="Kalinowski J."/>
            <person name="Ruckert C."/>
        </authorList>
    </citation>
    <scope>NUCLEOTIDE SEQUENCE</scope>
    <source>
        <strain evidence="2">JCM 4654</strain>
    </source>
</reference>
<keyword evidence="3" id="KW-1185">Reference proteome</keyword>
<accession>A0A918YAM1</accession>
<evidence type="ECO:0000256" key="1">
    <source>
        <dbReference type="SAM" id="MobiDB-lite"/>
    </source>
</evidence>
<sequence>MPHIVLEADFSSPRQWIAGRSWAYPDGGPVNPGDDKLDHLSVRAGRHHPPPDPGTTRMSYEVAHLVVERPGG</sequence>
<comment type="caution">
    <text evidence="2">The sequence shown here is derived from an EMBL/GenBank/DDBJ whole genome shotgun (WGS) entry which is preliminary data.</text>
</comment>
<proteinExistence type="predicted"/>